<gene>
    <name evidence="2" type="ORF">C9374_012924</name>
</gene>
<evidence type="ECO:0000313" key="2">
    <source>
        <dbReference type="EMBL" id="KAG2373078.1"/>
    </source>
</evidence>
<protein>
    <submittedName>
        <fullName evidence="2">Uncharacterized protein</fullName>
    </submittedName>
</protein>
<reference evidence="2 3" key="1">
    <citation type="journal article" date="2018" name="BMC Genomics">
        <title>The genome of Naegleria lovaniensis, the basis for a comparative approach to unravel pathogenicity factors of the human pathogenic amoeba N. fowleri.</title>
        <authorList>
            <person name="Liechti N."/>
            <person name="Schurch N."/>
            <person name="Bruggmann R."/>
            <person name="Wittwer M."/>
        </authorList>
    </citation>
    <scope>NUCLEOTIDE SEQUENCE [LARGE SCALE GENOMIC DNA]</scope>
    <source>
        <strain evidence="2 3">ATCC 30569</strain>
    </source>
</reference>
<feature type="non-terminal residue" evidence="2">
    <location>
        <position position="114"/>
    </location>
</feature>
<evidence type="ECO:0000256" key="1">
    <source>
        <dbReference type="SAM" id="MobiDB-lite"/>
    </source>
</evidence>
<dbReference type="AlphaFoldDB" id="A0AA88GDZ9"/>
<dbReference type="Proteomes" id="UP000816034">
    <property type="component" value="Unassembled WGS sequence"/>
</dbReference>
<keyword evidence="3" id="KW-1185">Reference proteome</keyword>
<feature type="compositionally biased region" description="Basic residues" evidence="1">
    <location>
        <begin position="32"/>
        <end position="44"/>
    </location>
</feature>
<comment type="caution">
    <text evidence="2">The sequence shown here is derived from an EMBL/GenBank/DDBJ whole genome shotgun (WGS) entry which is preliminary data.</text>
</comment>
<organism evidence="2 3">
    <name type="scientific">Naegleria lovaniensis</name>
    <name type="common">Amoeba</name>
    <dbReference type="NCBI Taxonomy" id="51637"/>
    <lineage>
        <taxon>Eukaryota</taxon>
        <taxon>Discoba</taxon>
        <taxon>Heterolobosea</taxon>
        <taxon>Tetramitia</taxon>
        <taxon>Eutetramitia</taxon>
        <taxon>Vahlkampfiidae</taxon>
        <taxon>Naegleria</taxon>
    </lineage>
</organism>
<dbReference type="EMBL" id="PYSW02000061">
    <property type="protein sequence ID" value="KAG2373078.1"/>
    <property type="molecule type" value="Genomic_DNA"/>
</dbReference>
<name>A0AA88GDZ9_NAELO</name>
<evidence type="ECO:0000313" key="3">
    <source>
        <dbReference type="Proteomes" id="UP000816034"/>
    </source>
</evidence>
<dbReference type="RefSeq" id="XP_044542252.1">
    <property type="nucleotide sequence ID" value="XM_044688744.1"/>
</dbReference>
<dbReference type="GeneID" id="68105378"/>
<proteinExistence type="predicted"/>
<sequence length="114" mass="13132">VPADDEDDSSSDDNRKKRKQETVKKEYSTPKGTKRSNQHLERKKKLLDDTTAVQSLMIEIIQQIERNESKKEGEPKLVTLQCVKTSGNVNTSCKKTNTGRYYLPNLDMIITFHF</sequence>
<feature type="region of interest" description="Disordered" evidence="1">
    <location>
        <begin position="1"/>
        <end position="44"/>
    </location>
</feature>
<feature type="compositionally biased region" description="Basic and acidic residues" evidence="1">
    <location>
        <begin position="12"/>
        <end position="28"/>
    </location>
</feature>
<accession>A0AA88GDZ9</accession>
<feature type="compositionally biased region" description="Acidic residues" evidence="1">
    <location>
        <begin position="1"/>
        <end position="11"/>
    </location>
</feature>